<dbReference type="Proteomes" id="UP000010483">
    <property type="component" value="Chromosome"/>
</dbReference>
<sequence length="132" mass="15215">MLGKFQSSQLRIEVEAGEDVIRQSILEVDNISKWFFPFRLDKRLSSTLSTGTKFKAYIGVVEVDHEVQCIDHNCIRFILSKGIDGYQEWCWGDGWVQSSLEGVSLLPLKLGHSFNLLKFREFVRSKNKQDSD</sequence>
<dbReference type="HOGENOM" id="CLU_1977470_0_0_3"/>
<dbReference type="AlphaFoldDB" id="K9YPY6"/>
<evidence type="ECO:0000313" key="1">
    <source>
        <dbReference type="EMBL" id="AFZ48527.1"/>
    </source>
</evidence>
<accession>K9YPY6</accession>
<dbReference type="BioCyc" id="CSTA292563:G1353-2587-MONOMER"/>
<reference evidence="2" key="1">
    <citation type="journal article" date="2013" name="Proc. Natl. Acad. Sci. U.S.A.">
        <title>Improving the coverage of the cyanobacterial phylum using diversity-driven genome sequencing.</title>
        <authorList>
            <person name="Shih P.M."/>
            <person name="Wu D."/>
            <person name="Latifi A."/>
            <person name="Axen S.D."/>
            <person name="Fewer D.P."/>
            <person name="Talla E."/>
            <person name="Calteau A."/>
            <person name="Cai F."/>
            <person name="Tandeau de Marsac N."/>
            <person name="Rippka R."/>
            <person name="Herdman M."/>
            <person name="Sivonen K."/>
            <person name="Coursin T."/>
            <person name="Laurent T."/>
            <person name="Goodwin L."/>
            <person name="Nolan M."/>
            <person name="Davenport K.W."/>
            <person name="Han C.S."/>
            <person name="Rubin E.M."/>
            <person name="Eisen J.A."/>
            <person name="Woyke T."/>
            <person name="Gugger M."/>
            <person name="Kerfeld C.A."/>
        </authorList>
    </citation>
    <scope>NUCLEOTIDE SEQUENCE [LARGE SCALE GENOMIC DNA]</scope>
    <source>
        <strain evidence="2">ATCC 29140 / PCC 7202</strain>
    </source>
</reference>
<evidence type="ECO:0008006" key="3">
    <source>
        <dbReference type="Google" id="ProtNLM"/>
    </source>
</evidence>
<keyword evidence="2" id="KW-1185">Reference proteome</keyword>
<dbReference type="eggNOG" id="ENOG50316C6">
    <property type="taxonomic scope" value="Bacteria"/>
</dbReference>
<evidence type="ECO:0000313" key="2">
    <source>
        <dbReference type="Proteomes" id="UP000010483"/>
    </source>
</evidence>
<protein>
    <recommendedName>
        <fullName evidence="3">Activator of Hsp90 ATPase 1 family protein</fullName>
    </recommendedName>
</protein>
<proteinExistence type="predicted"/>
<name>K9YPY6_CYASC</name>
<dbReference type="EMBL" id="CP003940">
    <property type="protein sequence ID" value="AFZ48527.1"/>
    <property type="molecule type" value="Genomic_DNA"/>
</dbReference>
<dbReference type="KEGG" id="csn:Cyast_2584"/>
<dbReference type="STRING" id="292563.Cyast_2584"/>
<gene>
    <name evidence="1" type="ordered locus">Cyast_2584</name>
</gene>
<organism evidence="1 2">
    <name type="scientific">Cyanobacterium stanieri (strain ATCC 29140 / PCC 7202)</name>
    <dbReference type="NCBI Taxonomy" id="292563"/>
    <lineage>
        <taxon>Bacteria</taxon>
        <taxon>Bacillati</taxon>
        <taxon>Cyanobacteriota</taxon>
        <taxon>Cyanophyceae</taxon>
        <taxon>Oscillatoriophycideae</taxon>
        <taxon>Chroococcales</taxon>
        <taxon>Geminocystaceae</taxon>
        <taxon>Cyanobacterium</taxon>
    </lineage>
</organism>